<dbReference type="CDD" id="cd17042">
    <property type="entry name" value="Ubl_TmoB"/>
    <property type="match status" value="1"/>
</dbReference>
<organism evidence="1 2">
    <name type="scientific">Pseudonocardia thermophila</name>
    <dbReference type="NCBI Taxonomy" id="1848"/>
    <lineage>
        <taxon>Bacteria</taxon>
        <taxon>Bacillati</taxon>
        <taxon>Actinomycetota</taxon>
        <taxon>Actinomycetes</taxon>
        <taxon>Pseudonocardiales</taxon>
        <taxon>Pseudonocardiaceae</taxon>
        <taxon>Pseudonocardia</taxon>
    </lineage>
</organism>
<sequence>MALFPVTGRYIGDHIPHLVAADTDDTMDELAAMVARHSVGKKVPVPPGGPVYDVYIGGRRIDPGVTLGALGLSPMAWVDVVPRGAEAP</sequence>
<keyword evidence="1" id="KW-0560">Oxidoreductase</keyword>
<keyword evidence="2" id="KW-1185">Reference proteome</keyword>
<evidence type="ECO:0000313" key="2">
    <source>
        <dbReference type="Proteomes" id="UP000184363"/>
    </source>
</evidence>
<dbReference type="RefSeq" id="WP_073455489.1">
    <property type="nucleotide sequence ID" value="NZ_CALGVN010000036.1"/>
</dbReference>
<accession>A0A1M6PPG9</accession>
<dbReference type="SUPFAM" id="SSF110814">
    <property type="entry name" value="TmoB-like"/>
    <property type="match status" value="1"/>
</dbReference>
<evidence type="ECO:0000313" key="1">
    <source>
        <dbReference type="EMBL" id="SHK09728.1"/>
    </source>
</evidence>
<reference evidence="1 2" key="1">
    <citation type="submission" date="2016-11" db="EMBL/GenBank/DDBJ databases">
        <authorList>
            <person name="Jaros S."/>
            <person name="Januszkiewicz K."/>
            <person name="Wedrychowicz H."/>
        </authorList>
    </citation>
    <scope>NUCLEOTIDE SEQUENCE [LARGE SCALE GENOMIC DNA]</scope>
    <source>
        <strain evidence="1 2">DSM 43832</strain>
    </source>
</reference>
<dbReference type="Pfam" id="PF06234">
    <property type="entry name" value="TmoB"/>
    <property type="match status" value="1"/>
</dbReference>
<dbReference type="STRING" id="1848.SAMN05443637_102380"/>
<dbReference type="AlphaFoldDB" id="A0A1M6PPG9"/>
<dbReference type="Gene3D" id="3.10.20.270">
    <property type="entry name" value="TmoB-like"/>
    <property type="match status" value="1"/>
</dbReference>
<dbReference type="EMBL" id="FRAP01000002">
    <property type="protein sequence ID" value="SHK09728.1"/>
    <property type="molecule type" value="Genomic_DNA"/>
</dbReference>
<dbReference type="InterPro" id="IPR009355">
    <property type="entry name" value="Toluene_mOase_B"/>
</dbReference>
<protein>
    <submittedName>
        <fullName evidence="1">Toluene 4-monooxygenase protein B</fullName>
    </submittedName>
</protein>
<proteinExistence type="predicted"/>
<keyword evidence="1" id="KW-0503">Monooxygenase</keyword>
<dbReference type="InterPro" id="IPR036713">
    <property type="entry name" value="TmoB-like_sf"/>
</dbReference>
<dbReference type="Proteomes" id="UP000184363">
    <property type="component" value="Unassembled WGS sequence"/>
</dbReference>
<dbReference type="GO" id="GO:0004497">
    <property type="term" value="F:monooxygenase activity"/>
    <property type="evidence" value="ECO:0007669"/>
    <property type="project" value="UniProtKB-KW"/>
</dbReference>
<name>A0A1M6PPG9_PSETH</name>
<dbReference type="OrthoDB" id="3217472at2"/>
<gene>
    <name evidence="1" type="ORF">SAMN05443637_102380</name>
</gene>